<dbReference type="SUPFAM" id="SSF48264">
    <property type="entry name" value="Cytochrome P450"/>
    <property type="match status" value="1"/>
</dbReference>
<dbReference type="GO" id="GO:0020037">
    <property type="term" value="F:heme binding"/>
    <property type="evidence" value="ECO:0007669"/>
    <property type="project" value="InterPro"/>
</dbReference>
<comment type="similarity">
    <text evidence="2 7">Belongs to the cytochrome P450 family.</text>
</comment>
<feature type="chain" id="PRO_5012817757" evidence="9">
    <location>
        <begin position="18"/>
        <end position="484"/>
    </location>
</feature>
<sequence length="484" mass="55107">MAIFSSVFLFLLAVGLALLTILTRRKIKESYIGFRAIAYSYDLMSSSFRPGQNTYHFTILGNPVVGLRGQEARKVFFNERNFSTSEGYKVFSKAAPVPELAKTLLSAEEGHGLHFKKQLEILVNKNRLADIIATMLGDMQRLTATWNNKGSMDPFDKINDITFHVTAHMITSNDFVSDPVNFSRFQTHFFTQLKNNTPAMIFLPWFYRQSQREKEIAITSLFTTLTSYIEAREKDKISTSEPIDLLLDHGMNSQEIIQFILGFLFGGVYNATKAISWILIYISMHSQWKMAIRSEVENVLSKHSFDISKPLYSRLSEVPLEAWEESLPTLDLVISETFRLVMNQTVLRRNIGEDVEIPGGQGHVPSGAFVAYSNADAHLEPEIYDDPWSFKPDRFEHGKQKVLSNDFLGWGAGRHRCVGLGIAKLTIKTIVCLFVMTYNYDITRTKRKSHPTIPIPDHNKVNEARPKGEVITLNYQRIEQSVSI</sequence>
<accession>A0A1Q3EPD3</accession>
<evidence type="ECO:0000256" key="4">
    <source>
        <dbReference type="ARBA" id="ARBA00022723"/>
    </source>
</evidence>
<dbReference type="EMBL" id="BDGU01000989">
    <property type="protein sequence ID" value="GAW09068.1"/>
    <property type="molecule type" value="Genomic_DNA"/>
</dbReference>
<dbReference type="Gene3D" id="1.10.630.10">
    <property type="entry name" value="Cytochrome P450"/>
    <property type="match status" value="1"/>
</dbReference>
<gene>
    <name evidence="10" type="ORF">LENED_011198</name>
</gene>
<dbReference type="Pfam" id="PF00067">
    <property type="entry name" value="p450"/>
    <property type="match status" value="1"/>
</dbReference>
<dbReference type="InterPro" id="IPR050529">
    <property type="entry name" value="CYP450_sterol_14alpha_dmase"/>
</dbReference>
<dbReference type="InterPro" id="IPR036396">
    <property type="entry name" value="Cyt_P450_sf"/>
</dbReference>
<name>A0A1Q3EPD3_LENED</name>
<keyword evidence="4 6" id="KW-0479">Metal-binding</keyword>
<evidence type="ECO:0000256" key="8">
    <source>
        <dbReference type="SAM" id="Phobius"/>
    </source>
</evidence>
<keyword evidence="7" id="KW-0560">Oxidoreductase</keyword>
<feature type="signal peptide" evidence="9">
    <location>
        <begin position="1"/>
        <end position="17"/>
    </location>
</feature>
<keyword evidence="11" id="KW-1185">Reference proteome</keyword>
<dbReference type="PANTHER" id="PTHR24304">
    <property type="entry name" value="CYTOCHROME P450 FAMILY 7"/>
    <property type="match status" value="1"/>
</dbReference>
<keyword evidence="7" id="KW-0503">Monooxygenase</keyword>
<keyword evidence="3 6" id="KW-0349">Heme</keyword>
<evidence type="ECO:0000256" key="1">
    <source>
        <dbReference type="ARBA" id="ARBA00001971"/>
    </source>
</evidence>
<dbReference type="InterPro" id="IPR017972">
    <property type="entry name" value="Cyt_P450_CS"/>
</dbReference>
<keyword evidence="9" id="KW-0732">Signal</keyword>
<protein>
    <submittedName>
        <fullName evidence="10">Cytochrome P450</fullName>
    </submittedName>
</protein>
<evidence type="ECO:0000256" key="6">
    <source>
        <dbReference type="PIRSR" id="PIRSR602403-1"/>
    </source>
</evidence>
<keyword evidence="5 6" id="KW-0408">Iron</keyword>
<dbReference type="AlphaFoldDB" id="A0A1Q3EPD3"/>
<evidence type="ECO:0000256" key="7">
    <source>
        <dbReference type="RuleBase" id="RU000461"/>
    </source>
</evidence>
<feature type="binding site" description="axial binding residue" evidence="6">
    <location>
        <position position="417"/>
    </location>
    <ligand>
        <name>heme</name>
        <dbReference type="ChEBI" id="CHEBI:30413"/>
    </ligand>
    <ligandPart>
        <name>Fe</name>
        <dbReference type="ChEBI" id="CHEBI:18248"/>
    </ligandPart>
</feature>
<dbReference type="GO" id="GO:0005506">
    <property type="term" value="F:iron ion binding"/>
    <property type="evidence" value="ECO:0007669"/>
    <property type="project" value="InterPro"/>
</dbReference>
<organism evidence="10 11">
    <name type="scientific">Lentinula edodes</name>
    <name type="common">Shiitake mushroom</name>
    <name type="synonym">Lentinus edodes</name>
    <dbReference type="NCBI Taxonomy" id="5353"/>
    <lineage>
        <taxon>Eukaryota</taxon>
        <taxon>Fungi</taxon>
        <taxon>Dikarya</taxon>
        <taxon>Basidiomycota</taxon>
        <taxon>Agaricomycotina</taxon>
        <taxon>Agaricomycetes</taxon>
        <taxon>Agaricomycetidae</taxon>
        <taxon>Agaricales</taxon>
        <taxon>Marasmiineae</taxon>
        <taxon>Omphalotaceae</taxon>
        <taxon>Lentinula</taxon>
    </lineage>
</organism>
<reference evidence="10 11" key="2">
    <citation type="submission" date="2017-02" db="EMBL/GenBank/DDBJ databases">
        <title>A genome survey and senescence transcriptome analysis in Lentinula edodes.</title>
        <authorList>
            <person name="Sakamoto Y."/>
            <person name="Nakade K."/>
            <person name="Sato S."/>
            <person name="Yoshida Y."/>
            <person name="Miyazaki K."/>
            <person name="Natsume S."/>
            <person name="Konno N."/>
        </authorList>
    </citation>
    <scope>NUCLEOTIDE SEQUENCE [LARGE SCALE GENOMIC DNA]</scope>
    <source>
        <strain evidence="10 11">NBRC 111202</strain>
    </source>
</reference>
<keyword evidence="8" id="KW-1133">Transmembrane helix</keyword>
<dbReference type="GO" id="GO:0004497">
    <property type="term" value="F:monooxygenase activity"/>
    <property type="evidence" value="ECO:0007669"/>
    <property type="project" value="UniProtKB-KW"/>
</dbReference>
<dbReference type="PANTHER" id="PTHR24304:SF2">
    <property type="entry name" value="24-HYDROXYCHOLESTEROL 7-ALPHA-HYDROXYLASE"/>
    <property type="match status" value="1"/>
</dbReference>
<evidence type="ECO:0000256" key="9">
    <source>
        <dbReference type="SAM" id="SignalP"/>
    </source>
</evidence>
<dbReference type="PROSITE" id="PS00086">
    <property type="entry name" value="CYTOCHROME_P450"/>
    <property type="match status" value="1"/>
</dbReference>
<reference evidence="10 11" key="1">
    <citation type="submission" date="2016-08" db="EMBL/GenBank/DDBJ databases">
        <authorList>
            <consortium name="Lentinula edodes genome sequencing consortium"/>
            <person name="Sakamoto Y."/>
            <person name="Nakade K."/>
            <person name="Sato S."/>
            <person name="Yoshida Y."/>
            <person name="Miyazaki K."/>
            <person name="Natsume S."/>
            <person name="Konno N."/>
        </authorList>
    </citation>
    <scope>NUCLEOTIDE SEQUENCE [LARGE SCALE GENOMIC DNA]</scope>
    <source>
        <strain evidence="10 11">NBRC 111202</strain>
    </source>
</reference>
<proteinExistence type="inferred from homology"/>
<evidence type="ECO:0000256" key="2">
    <source>
        <dbReference type="ARBA" id="ARBA00010617"/>
    </source>
</evidence>
<evidence type="ECO:0000256" key="3">
    <source>
        <dbReference type="ARBA" id="ARBA00022617"/>
    </source>
</evidence>
<dbReference type="PRINTS" id="PR00465">
    <property type="entry name" value="EP450IV"/>
</dbReference>
<dbReference type="STRING" id="5353.A0A1Q3EPD3"/>
<dbReference type="InterPro" id="IPR001128">
    <property type="entry name" value="Cyt_P450"/>
</dbReference>
<keyword evidence="8" id="KW-0812">Transmembrane</keyword>
<dbReference type="Proteomes" id="UP000188533">
    <property type="component" value="Unassembled WGS sequence"/>
</dbReference>
<feature type="transmembrane region" description="Helical" evidence="8">
    <location>
        <begin position="259"/>
        <end position="282"/>
    </location>
</feature>
<dbReference type="GO" id="GO:0016705">
    <property type="term" value="F:oxidoreductase activity, acting on paired donors, with incorporation or reduction of molecular oxygen"/>
    <property type="evidence" value="ECO:0007669"/>
    <property type="project" value="InterPro"/>
</dbReference>
<comment type="cofactor">
    <cofactor evidence="1 6">
        <name>heme</name>
        <dbReference type="ChEBI" id="CHEBI:30413"/>
    </cofactor>
</comment>
<keyword evidence="8" id="KW-0472">Membrane</keyword>
<evidence type="ECO:0000313" key="11">
    <source>
        <dbReference type="Proteomes" id="UP000188533"/>
    </source>
</evidence>
<evidence type="ECO:0000256" key="5">
    <source>
        <dbReference type="ARBA" id="ARBA00023004"/>
    </source>
</evidence>
<dbReference type="CDD" id="cd00302">
    <property type="entry name" value="cytochrome_P450"/>
    <property type="match status" value="1"/>
</dbReference>
<evidence type="ECO:0000313" key="10">
    <source>
        <dbReference type="EMBL" id="GAW09068.1"/>
    </source>
</evidence>
<comment type="caution">
    <text evidence="10">The sequence shown here is derived from an EMBL/GenBank/DDBJ whole genome shotgun (WGS) entry which is preliminary data.</text>
</comment>
<dbReference type="InterPro" id="IPR002403">
    <property type="entry name" value="Cyt_P450_E_grp-IV"/>
</dbReference>